<feature type="domain" description="DUF2828" evidence="1">
    <location>
        <begin position="133"/>
        <end position="171"/>
    </location>
</feature>
<dbReference type="AlphaFoldDB" id="A0A5Q3CUG2"/>
<evidence type="ECO:0000313" key="2">
    <source>
        <dbReference type="EMBL" id="VTT62453.1"/>
    </source>
</evidence>
<comment type="caution">
    <text evidence="2">The sequence shown here is derived from an EMBL/GenBank/DDBJ whole genome shotgun (WGS) entry which is preliminary data.</text>
</comment>
<dbReference type="InterPro" id="IPR058580">
    <property type="entry name" value="DUF2828"/>
</dbReference>
<accession>A0A5Q3CUG2</accession>
<sequence length="211" mass="24925">MTYVNWTNLDETPIKNSAQSSGHKRRITKQLLNNPNYWLLERGTREPLDATLIECGLKSKAAKDFRWEIIIRDESQVSYMMRPWRLMLREPEDFEYKIKVQRKGEDLYQTLGTYTRLLYALGRPFYEIARILFETDPVYRALHLTIARLFGEQLKRDIQALYGDDKAPSISFSINFNLTSEEIVPEGNRKECGIYNKVDKELTYIYVRADH</sequence>
<dbReference type="Proteomes" id="UP000760494">
    <property type="component" value="Unassembled WGS sequence"/>
</dbReference>
<evidence type="ECO:0000259" key="1">
    <source>
        <dbReference type="Pfam" id="PF11443"/>
    </source>
</evidence>
<proteinExistence type="predicted"/>
<gene>
    <name evidence="2" type="ORF">C2S_4883</name>
</gene>
<evidence type="ECO:0000313" key="3">
    <source>
        <dbReference type="Proteomes" id="UP000760494"/>
    </source>
</evidence>
<protein>
    <recommendedName>
        <fullName evidence="1">DUF2828 domain-containing protein</fullName>
    </recommendedName>
</protein>
<reference evidence="2" key="1">
    <citation type="submission" date="2019-05" db="EMBL/GenBank/DDBJ databases">
        <authorList>
            <person name="Piombo E."/>
        </authorList>
    </citation>
    <scope>NUCLEOTIDE SEQUENCE</scope>
    <source>
        <strain evidence="2">C2S</strain>
    </source>
</reference>
<dbReference type="EMBL" id="CABFJX010000079">
    <property type="protein sequence ID" value="VTT62453.1"/>
    <property type="molecule type" value="Genomic_DNA"/>
</dbReference>
<name>A0A5Q3CUG2_FUSFU</name>
<organism evidence="2 3">
    <name type="scientific">Fusarium fujikuroi</name>
    <name type="common">Bakanae and foot rot disease fungus</name>
    <name type="synonym">Gibberella fujikuroi</name>
    <dbReference type="NCBI Taxonomy" id="5127"/>
    <lineage>
        <taxon>Eukaryota</taxon>
        <taxon>Fungi</taxon>
        <taxon>Dikarya</taxon>
        <taxon>Ascomycota</taxon>
        <taxon>Pezizomycotina</taxon>
        <taxon>Sordariomycetes</taxon>
        <taxon>Hypocreomycetidae</taxon>
        <taxon>Hypocreales</taxon>
        <taxon>Nectriaceae</taxon>
        <taxon>Fusarium</taxon>
        <taxon>Fusarium fujikuroi species complex</taxon>
    </lineage>
</organism>
<dbReference type="Pfam" id="PF11443">
    <property type="entry name" value="DUF2828"/>
    <property type="match status" value="1"/>
</dbReference>